<protein>
    <submittedName>
        <fullName evidence="2">BRCA1 C Terminus (BRCT) protein</fullName>
    </submittedName>
</protein>
<dbReference type="InterPro" id="IPR036420">
    <property type="entry name" value="BRCT_dom_sf"/>
</dbReference>
<sequence>MLDTDVFDEMHPLYQKRCVFTGQLDKFDRHTAMQYVANVGGICKNGVTKDTNYLILGDNSYCASIKGGKSSKQKKAEDMILKGLDIKIIPETTFYQLLRNE</sequence>
<name>A0A2S6FUP4_9CLOT</name>
<evidence type="ECO:0000313" key="3">
    <source>
        <dbReference type="Proteomes" id="UP000239863"/>
    </source>
</evidence>
<dbReference type="Gene3D" id="3.40.50.10190">
    <property type="entry name" value="BRCT domain"/>
    <property type="match status" value="1"/>
</dbReference>
<dbReference type="SUPFAM" id="SSF52113">
    <property type="entry name" value="BRCT domain"/>
    <property type="match status" value="1"/>
</dbReference>
<dbReference type="RefSeq" id="WP_242971513.1">
    <property type="nucleotide sequence ID" value="NZ_PTIS01000024.1"/>
</dbReference>
<reference evidence="2 3" key="1">
    <citation type="submission" date="2018-02" db="EMBL/GenBank/DDBJ databases">
        <title>Genomic Encyclopedia of Archaeal and Bacterial Type Strains, Phase II (KMG-II): from individual species to whole genera.</title>
        <authorList>
            <person name="Goeker M."/>
        </authorList>
    </citation>
    <scope>NUCLEOTIDE SEQUENCE [LARGE SCALE GENOMIC DNA]</scope>
    <source>
        <strain evidence="2 3">DSM 15099</strain>
    </source>
</reference>
<comment type="caution">
    <text evidence="2">The sequence shown here is derived from an EMBL/GenBank/DDBJ whole genome shotgun (WGS) entry which is preliminary data.</text>
</comment>
<evidence type="ECO:0000313" key="2">
    <source>
        <dbReference type="EMBL" id="PPK44149.1"/>
    </source>
</evidence>
<organism evidence="2 3">
    <name type="scientific">Clostridium algidicarnis DSM 15099</name>
    <dbReference type="NCBI Taxonomy" id="1121295"/>
    <lineage>
        <taxon>Bacteria</taxon>
        <taxon>Bacillati</taxon>
        <taxon>Bacillota</taxon>
        <taxon>Clostridia</taxon>
        <taxon>Eubacteriales</taxon>
        <taxon>Clostridiaceae</taxon>
        <taxon>Clostridium</taxon>
    </lineage>
</organism>
<proteinExistence type="predicted"/>
<dbReference type="CDD" id="cd17748">
    <property type="entry name" value="BRCT_DNA_ligase_like"/>
    <property type="match status" value="1"/>
</dbReference>
<dbReference type="AlphaFoldDB" id="A0A2S6FUP4"/>
<dbReference type="EMBL" id="PTIS01000024">
    <property type="protein sequence ID" value="PPK44149.1"/>
    <property type="molecule type" value="Genomic_DNA"/>
</dbReference>
<dbReference type="InterPro" id="IPR001357">
    <property type="entry name" value="BRCT_dom"/>
</dbReference>
<feature type="domain" description="BRCT" evidence="1">
    <location>
        <begin position="19"/>
        <end position="101"/>
    </location>
</feature>
<dbReference type="Proteomes" id="UP000239863">
    <property type="component" value="Unassembled WGS sequence"/>
</dbReference>
<accession>A0A2S6FUP4</accession>
<dbReference type="Pfam" id="PF00533">
    <property type="entry name" value="BRCT"/>
    <property type="match status" value="1"/>
</dbReference>
<evidence type="ECO:0000259" key="1">
    <source>
        <dbReference type="PROSITE" id="PS50172"/>
    </source>
</evidence>
<gene>
    <name evidence="2" type="ORF">BD821_12416</name>
</gene>
<dbReference type="PROSITE" id="PS50172">
    <property type="entry name" value="BRCT"/>
    <property type="match status" value="1"/>
</dbReference>